<evidence type="ECO:0000256" key="3">
    <source>
        <dbReference type="ARBA" id="ARBA00022475"/>
    </source>
</evidence>
<evidence type="ECO:0000256" key="2">
    <source>
        <dbReference type="ARBA" id="ARBA00007362"/>
    </source>
</evidence>
<dbReference type="Proteomes" id="UP000501452">
    <property type="component" value="Chromosome"/>
</dbReference>
<evidence type="ECO:0000256" key="4">
    <source>
        <dbReference type="ARBA" id="ARBA00022692"/>
    </source>
</evidence>
<dbReference type="InterPro" id="IPR000620">
    <property type="entry name" value="EamA_dom"/>
</dbReference>
<keyword evidence="3" id="KW-1003">Cell membrane</keyword>
<keyword evidence="10" id="KW-1185">Reference proteome</keyword>
<dbReference type="Pfam" id="PF00892">
    <property type="entry name" value="EamA"/>
    <property type="match status" value="2"/>
</dbReference>
<evidence type="ECO:0000256" key="1">
    <source>
        <dbReference type="ARBA" id="ARBA00004651"/>
    </source>
</evidence>
<dbReference type="Gene3D" id="1.10.3730.20">
    <property type="match status" value="1"/>
</dbReference>
<feature type="domain" description="EamA" evidence="8">
    <location>
        <begin position="9"/>
        <end position="141"/>
    </location>
</feature>
<sequence length="301" mass="31374">MRLFGRRRFGALAFAVLVLAWASSFSVVKVGLGYAPPVLFAGGRTLLSGIIMTAVALAWGGSLDFRRDWRIFAFLGAFNVVLFIGAQTFAIMYLPSGTAAVLIYLQPILVGVFAWAVLGESLTPMKVLGLLLGFAGIVAVSSSGLLGAAEEITPVGVACGVASALFWALGTVGFKKYEARISTLWAVAVPFLAGGAVLTALGLLLESPAEISWTVPLFSSVLYSAFVGTGLAWLLFFGLVRAGEASRVASYIFVVPLAAVAIGAVFLDETLGPPLLVGAALVVSGIYLVNRTPRGAKEPPE</sequence>
<feature type="transmembrane region" description="Helical" evidence="7">
    <location>
        <begin position="127"/>
        <end position="146"/>
    </location>
</feature>
<evidence type="ECO:0000256" key="7">
    <source>
        <dbReference type="SAM" id="Phobius"/>
    </source>
</evidence>
<evidence type="ECO:0000313" key="9">
    <source>
        <dbReference type="EMBL" id="QIN82519.1"/>
    </source>
</evidence>
<dbReference type="AlphaFoldDB" id="A0A6G8Q7U5"/>
<keyword evidence="5 7" id="KW-1133">Transmembrane helix</keyword>
<comment type="similarity">
    <text evidence="2">Belongs to the EamA transporter family.</text>
</comment>
<dbReference type="PANTHER" id="PTHR32322">
    <property type="entry name" value="INNER MEMBRANE TRANSPORTER"/>
    <property type="match status" value="1"/>
</dbReference>
<evidence type="ECO:0000256" key="5">
    <source>
        <dbReference type="ARBA" id="ARBA00022989"/>
    </source>
</evidence>
<dbReference type="GO" id="GO:0005886">
    <property type="term" value="C:plasma membrane"/>
    <property type="evidence" value="ECO:0007669"/>
    <property type="project" value="UniProtKB-SubCell"/>
</dbReference>
<keyword evidence="6 7" id="KW-0472">Membrane</keyword>
<feature type="transmembrane region" description="Helical" evidence="7">
    <location>
        <begin position="34"/>
        <end position="59"/>
    </location>
</feature>
<organism evidence="9 10">
    <name type="scientific">Rubrobacter tropicus</name>
    <dbReference type="NCBI Taxonomy" id="2653851"/>
    <lineage>
        <taxon>Bacteria</taxon>
        <taxon>Bacillati</taxon>
        <taxon>Actinomycetota</taxon>
        <taxon>Rubrobacteria</taxon>
        <taxon>Rubrobacterales</taxon>
        <taxon>Rubrobacteraceae</taxon>
        <taxon>Rubrobacter</taxon>
    </lineage>
</organism>
<gene>
    <name evidence="9" type="ORF">GBA63_07600</name>
</gene>
<feature type="transmembrane region" description="Helical" evidence="7">
    <location>
        <begin position="273"/>
        <end position="290"/>
    </location>
</feature>
<dbReference type="InterPro" id="IPR037185">
    <property type="entry name" value="EmrE-like"/>
</dbReference>
<name>A0A6G8Q7U5_9ACTN</name>
<feature type="transmembrane region" description="Helical" evidence="7">
    <location>
        <begin position="71"/>
        <end position="93"/>
    </location>
</feature>
<reference evidence="9 10" key="1">
    <citation type="submission" date="2019-10" db="EMBL/GenBank/DDBJ databases">
        <title>Rubrobacter sp nov SCSIO 52090 isolated from a deep-sea sediment in the South China Sea.</title>
        <authorList>
            <person name="Chen R.W."/>
        </authorList>
    </citation>
    <scope>NUCLEOTIDE SEQUENCE [LARGE SCALE GENOMIC DNA]</scope>
    <source>
        <strain evidence="9 10">SCSIO 52909</strain>
    </source>
</reference>
<keyword evidence="4 7" id="KW-0812">Transmembrane</keyword>
<feature type="transmembrane region" description="Helical" evidence="7">
    <location>
        <begin position="152"/>
        <end position="172"/>
    </location>
</feature>
<dbReference type="SUPFAM" id="SSF103481">
    <property type="entry name" value="Multidrug resistance efflux transporter EmrE"/>
    <property type="match status" value="2"/>
</dbReference>
<feature type="transmembrane region" description="Helical" evidence="7">
    <location>
        <begin position="248"/>
        <end position="267"/>
    </location>
</feature>
<feature type="transmembrane region" description="Helical" evidence="7">
    <location>
        <begin position="217"/>
        <end position="236"/>
    </location>
</feature>
<evidence type="ECO:0000313" key="10">
    <source>
        <dbReference type="Proteomes" id="UP000501452"/>
    </source>
</evidence>
<feature type="transmembrane region" description="Helical" evidence="7">
    <location>
        <begin position="184"/>
        <end position="205"/>
    </location>
</feature>
<dbReference type="EMBL" id="CP045119">
    <property type="protein sequence ID" value="QIN82519.1"/>
    <property type="molecule type" value="Genomic_DNA"/>
</dbReference>
<evidence type="ECO:0000259" key="8">
    <source>
        <dbReference type="Pfam" id="PF00892"/>
    </source>
</evidence>
<feature type="transmembrane region" description="Helical" evidence="7">
    <location>
        <begin position="99"/>
        <end position="118"/>
    </location>
</feature>
<dbReference type="InterPro" id="IPR050638">
    <property type="entry name" value="AA-Vitamin_Transporters"/>
</dbReference>
<protein>
    <submittedName>
        <fullName evidence="9">EamA family transporter</fullName>
    </submittedName>
</protein>
<dbReference type="RefSeq" id="WP_166174938.1">
    <property type="nucleotide sequence ID" value="NZ_CP045119.1"/>
</dbReference>
<evidence type="ECO:0000256" key="6">
    <source>
        <dbReference type="ARBA" id="ARBA00023136"/>
    </source>
</evidence>
<accession>A0A6G8Q7U5</accession>
<comment type="subcellular location">
    <subcellularLocation>
        <location evidence="1">Cell membrane</location>
        <topology evidence="1">Multi-pass membrane protein</topology>
    </subcellularLocation>
</comment>
<dbReference type="KEGG" id="rub:GBA63_07600"/>
<feature type="domain" description="EamA" evidence="8">
    <location>
        <begin position="156"/>
        <end position="290"/>
    </location>
</feature>
<dbReference type="PANTHER" id="PTHR32322:SF18">
    <property type="entry name" value="S-ADENOSYLMETHIONINE_S-ADENOSYLHOMOCYSTEINE TRANSPORTER"/>
    <property type="match status" value="1"/>
</dbReference>
<proteinExistence type="inferred from homology"/>